<reference evidence="3 4" key="1">
    <citation type="submission" date="2018-08" db="EMBL/GenBank/DDBJ databases">
        <title>Recombination of ecologically and evolutionarily significant loci maintains genetic cohesion in the Pseudomonas syringae species complex.</title>
        <authorList>
            <person name="Dillon M."/>
            <person name="Thakur S."/>
            <person name="Almeida R.N.D."/>
            <person name="Weir B.S."/>
            <person name="Guttman D.S."/>
        </authorList>
    </citation>
    <scope>NUCLEOTIDE SEQUENCE [LARGE SCALE GENOMIC DNA]</scope>
    <source>
        <strain evidence="3 4">ICMP 2788</strain>
    </source>
</reference>
<evidence type="ECO:0000313" key="4">
    <source>
        <dbReference type="Proteomes" id="UP000276886"/>
    </source>
</evidence>
<dbReference type="GO" id="GO:0016887">
    <property type="term" value="F:ATP hydrolysis activity"/>
    <property type="evidence" value="ECO:0007669"/>
    <property type="project" value="InterPro"/>
</dbReference>
<organism evidence="3 4">
    <name type="scientific">Pseudomonas syringae pv. pisi</name>
    <dbReference type="NCBI Taxonomy" id="59510"/>
    <lineage>
        <taxon>Bacteria</taxon>
        <taxon>Pseudomonadati</taxon>
        <taxon>Pseudomonadota</taxon>
        <taxon>Gammaproteobacteria</taxon>
        <taxon>Pseudomonadales</taxon>
        <taxon>Pseudomonadaceae</taxon>
        <taxon>Pseudomonas</taxon>
        <taxon>Pseudomonas syringae</taxon>
    </lineage>
</organism>
<feature type="coiled-coil region" evidence="1">
    <location>
        <begin position="472"/>
        <end position="509"/>
    </location>
</feature>
<evidence type="ECO:0000259" key="2">
    <source>
        <dbReference type="Pfam" id="PF13476"/>
    </source>
</evidence>
<evidence type="ECO:0000256" key="1">
    <source>
        <dbReference type="SAM" id="Coils"/>
    </source>
</evidence>
<dbReference type="Gene3D" id="3.40.50.300">
    <property type="entry name" value="P-loop containing nucleotide triphosphate hydrolases"/>
    <property type="match status" value="2"/>
</dbReference>
<sequence>MASIQSEYHRFLTYLSQREVHDDVRRLALLVLNHLEPLAAVGAARRGRSTRLAPLAIAHLAEMPVAYEENPREADAVSELGRLHQLQVGPFRGFMRPEAFDLSHDITLVYGANGTGKSSFFEALEVAMLGSISEAQVKRLDQRQYCNNARLRRHIPPMLSSRDADGDRVVQPDEAKYRFCFIEKNRLDDFARIAARTPGDQRQLIATLFGMEQFAEFVRGFNPSLDQDLMLVGAQASQLTLRRLQLSSSEQGIAAYPQRIAGIEEQECLLAQRMSPGSTYLSCVEWLLGTPQKQGRLPYVQAQLNAVSPTVHGISRDRLLALLADSYRAQDLWKEASGQLSARASEVSYAKLYEALLALAEGATTCPACGTGLATVAQNPFTKARAGIEQLAQLATLQQRESNLRAEFSDAVRMLWEEMHRVVSVAATVCLQDLSAHSLPLLPLAFGGSWLAEWVEGEQLAWKGLLRIAEIIEGLDTQAREANAQRIALADERERLDQNRLDVERLRTLRAAADQDLAAAHQTVAQFDETNLELIQAATQEVPVVAKHHRIKAAYDGFLPVIQEYVAALPGVLLQGMGEQTRNLYNAFNRGDSPGDLLHALWLPVAENGRIDVEFGSEPGTRYDALIVLSEGHIKCLGLAILLAKNIEQRCPVVIFDDVVNAIDDEHRDGIWRTFFEDGVLDGKQVILTSHAEEFLHRIQQELGARRASAIKRYKFLPHHGEHQLRVDSDPPVKNYVLLAQQAFAADEKREALRQARPALESLTDRIWNWLGRRADGRIELKLGGPRAQWELNNKCTKLRSALTRLAGQYPGTTNVVTALDRLLGVGAGSIEWGYLNSGVHDSQRDHEFDRATVRTIIESITEFDLALELLIGR</sequence>
<feature type="domain" description="Rad50/SbcC-type AAA" evidence="2">
    <location>
        <begin position="91"/>
        <end position="138"/>
    </location>
</feature>
<keyword evidence="1" id="KW-0175">Coiled coil</keyword>
<dbReference type="Pfam" id="PF13476">
    <property type="entry name" value="AAA_23"/>
    <property type="match status" value="1"/>
</dbReference>
<dbReference type="SUPFAM" id="SSF52540">
    <property type="entry name" value="P-loop containing nucleoside triphosphate hydrolases"/>
    <property type="match status" value="1"/>
</dbReference>
<proteinExistence type="predicted"/>
<comment type="caution">
    <text evidence="3">The sequence shown here is derived from an EMBL/GenBank/DDBJ whole genome shotgun (WGS) entry which is preliminary data.</text>
</comment>
<dbReference type="GO" id="GO:0006302">
    <property type="term" value="P:double-strand break repair"/>
    <property type="evidence" value="ECO:0007669"/>
    <property type="project" value="InterPro"/>
</dbReference>
<evidence type="ECO:0000313" key="3">
    <source>
        <dbReference type="EMBL" id="RMO23271.1"/>
    </source>
</evidence>
<protein>
    <recommendedName>
        <fullName evidence="2">Rad50/SbcC-type AAA domain-containing protein</fullName>
    </recommendedName>
</protein>
<gene>
    <name evidence="3" type="ORF">ALQ44_01904</name>
</gene>
<dbReference type="AlphaFoldDB" id="A0A3M3TQP7"/>
<dbReference type="GO" id="GO:0000731">
    <property type="term" value="P:DNA synthesis involved in DNA repair"/>
    <property type="evidence" value="ECO:0007669"/>
    <property type="project" value="TreeGrafter"/>
</dbReference>
<dbReference type="PANTHER" id="PTHR32182:SF0">
    <property type="entry name" value="DNA REPLICATION AND REPAIR PROTEIN RECF"/>
    <property type="match status" value="1"/>
</dbReference>
<dbReference type="PANTHER" id="PTHR32182">
    <property type="entry name" value="DNA REPLICATION AND REPAIR PROTEIN RECF"/>
    <property type="match status" value="1"/>
</dbReference>
<dbReference type="InterPro" id="IPR027417">
    <property type="entry name" value="P-loop_NTPase"/>
</dbReference>
<dbReference type="RefSeq" id="WP_110783498.1">
    <property type="nucleotide sequence ID" value="NZ_QJTX01000049.1"/>
</dbReference>
<dbReference type="InterPro" id="IPR038729">
    <property type="entry name" value="Rad50/SbcC_AAA"/>
</dbReference>
<dbReference type="EMBL" id="RBPQ01000227">
    <property type="protein sequence ID" value="RMO23271.1"/>
    <property type="molecule type" value="Genomic_DNA"/>
</dbReference>
<accession>A0A3M3TQP7</accession>
<name>A0A3M3TQP7_PSESJ</name>
<dbReference type="Proteomes" id="UP000276886">
    <property type="component" value="Unassembled WGS sequence"/>
</dbReference>